<protein>
    <submittedName>
        <fullName evidence="2">Uncharacterized protein</fullName>
    </submittedName>
</protein>
<keyword evidence="3" id="KW-1185">Reference proteome</keyword>
<proteinExistence type="predicted"/>
<name>A0ABQ2D2U9_9DEIO</name>
<evidence type="ECO:0000256" key="1">
    <source>
        <dbReference type="SAM" id="SignalP"/>
    </source>
</evidence>
<feature type="chain" id="PRO_5047517888" evidence="1">
    <location>
        <begin position="18"/>
        <end position="179"/>
    </location>
</feature>
<evidence type="ECO:0000313" key="3">
    <source>
        <dbReference type="Proteomes" id="UP000632222"/>
    </source>
</evidence>
<dbReference type="EMBL" id="BMOD01000013">
    <property type="protein sequence ID" value="GGJ43621.1"/>
    <property type="molecule type" value="Genomic_DNA"/>
</dbReference>
<gene>
    <name evidence="2" type="ORF">GCM10008938_32400</name>
</gene>
<dbReference type="Proteomes" id="UP000632222">
    <property type="component" value="Unassembled WGS sequence"/>
</dbReference>
<comment type="caution">
    <text evidence="2">The sequence shown here is derived from an EMBL/GenBank/DDBJ whole genome shotgun (WGS) entry which is preliminary data.</text>
</comment>
<reference evidence="3" key="1">
    <citation type="journal article" date="2019" name="Int. J. Syst. Evol. Microbiol.">
        <title>The Global Catalogue of Microorganisms (GCM) 10K type strain sequencing project: providing services to taxonomists for standard genome sequencing and annotation.</title>
        <authorList>
            <consortium name="The Broad Institute Genomics Platform"/>
            <consortium name="The Broad Institute Genome Sequencing Center for Infectious Disease"/>
            <person name="Wu L."/>
            <person name="Ma J."/>
        </authorList>
    </citation>
    <scope>NUCLEOTIDE SEQUENCE [LARGE SCALE GENOMIC DNA]</scope>
    <source>
        <strain evidence="3">JCM 14370</strain>
    </source>
</reference>
<feature type="signal peptide" evidence="1">
    <location>
        <begin position="1"/>
        <end position="17"/>
    </location>
</feature>
<sequence length="179" mass="20185">MLKVVLILLALLGWSQASEMEMKPFSNPRSSLKIMKQQQLPDGRRQVVYLMRAISKKGEVVQATFTARTKPGSRVIQEFEWKHPLIPPGDRAANDAMGASLGLTMRAVMGCFDLNRADPEPFFQVLEPAFTKHHATGKKAQIKTVLKDMAGILLLNNQQITYTFRVNKMVRPNYCSVPR</sequence>
<accession>A0ABQ2D2U9</accession>
<evidence type="ECO:0000313" key="2">
    <source>
        <dbReference type="EMBL" id="GGJ43621.1"/>
    </source>
</evidence>
<keyword evidence="1" id="KW-0732">Signal</keyword>
<organism evidence="2 3">
    <name type="scientific">Deinococcus roseus</name>
    <dbReference type="NCBI Taxonomy" id="392414"/>
    <lineage>
        <taxon>Bacteria</taxon>
        <taxon>Thermotogati</taxon>
        <taxon>Deinococcota</taxon>
        <taxon>Deinococci</taxon>
        <taxon>Deinococcales</taxon>
        <taxon>Deinococcaceae</taxon>
        <taxon>Deinococcus</taxon>
    </lineage>
</organism>
<dbReference type="RefSeq" id="WP_189004192.1">
    <property type="nucleotide sequence ID" value="NZ_BMOD01000013.1"/>
</dbReference>